<dbReference type="Gene3D" id="2.60.200.20">
    <property type="match status" value="1"/>
</dbReference>
<evidence type="ECO:0000256" key="5">
    <source>
        <dbReference type="ARBA" id="ARBA00023242"/>
    </source>
</evidence>
<keyword evidence="5 6" id="KW-0539">Nucleus</keyword>
<evidence type="ECO:0000256" key="4">
    <source>
        <dbReference type="ARBA" id="ARBA00023163"/>
    </source>
</evidence>
<dbReference type="PRINTS" id="PR00053">
    <property type="entry name" value="FORKHEAD"/>
</dbReference>
<organism evidence="10 11">
    <name type="scientific">Smittium mucronatum</name>
    <dbReference type="NCBI Taxonomy" id="133383"/>
    <lineage>
        <taxon>Eukaryota</taxon>
        <taxon>Fungi</taxon>
        <taxon>Fungi incertae sedis</taxon>
        <taxon>Zoopagomycota</taxon>
        <taxon>Kickxellomycotina</taxon>
        <taxon>Harpellomycetes</taxon>
        <taxon>Harpellales</taxon>
        <taxon>Legeriomycetaceae</taxon>
        <taxon>Smittium</taxon>
    </lineage>
</organism>
<feature type="region of interest" description="Disordered" evidence="7">
    <location>
        <begin position="309"/>
        <end position="369"/>
    </location>
</feature>
<dbReference type="Gene3D" id="1.10.10.10">
    <property type="entry name" value="Winged helix-like DNA-binding domain superfamily/Winged helix DNA-binding domain"/>
    <property type="match status" value="1"/>
</dbReference>
<evidence type="ECO:0000313" key="11">
    <source>
        <dbReference type="Proteomes" id="UP000187455"/>
    </source>
</evidence>
<protein>
    <submittedName>
        <fullName evidence="10">Fork head transcription factor 1</fullName>
    </submittedName>
</protein>
<dbReference type="InterPro" id="IPR030456">
    <property type="entry name" value="TF_fork_head_CS_2"/>
</dbReference>
<feature type="domain" description="FHA" evidence="8">
    <location>
        <begin position="120"/>
        <end position="175"/>
    </location>
</feature>
<dbReference type="PROSITE" id="PS50006">
    <property type="entry name" value="FHA_DOMAIN"/>
    <property type="match status" value="1"/>
</dbReference>
<dbReference type="AlphaFoldDB" id="A0A1R0GPY5"/>
<dbReference type="SUPFAM" id="SSF46785">
    <property type="entry name" value="Winged helix' DNA-binding domain"/>
    <property type="match status" value="1"/>
</dbReference>
<proteinExistence type="predicted"/>
<evidence type="ECO:0000256" key="2">
    <source>
        <dbReference type="ARBA" id="ARBA00023015"/>
    </source>
</evidence>
<reference evidence="10 11" key="1">
    <citation type="journal article" date="2016" name="Mol. Biol. Evol.">
        <title>Genome-Wide Survey of Gut Fungi (Harpellales) Reveals the First Horizontally Transferred Ubiquitin Gene from a Mosquito Host.</title>
        <authorList>
            <person name="Wang Y."/>
            <person name="White M.M."/>
            <person name="Kvist S."/>
            <person name="Moncalvo J.M."/>
        </authorList>
    </citation>
    <scope>NUCLEOTIDE SEQUENCE [LARGE SCALE GENOMIC DNA]</scope>
    <source>
        <strain evidence="10 11">ALG-7-W6</strain>
    </source>
</reference>
<dbReference type="InterPro" id="IPR036388">
    <property type="entry name" value="WH-like_DNA-bd_sf"/>
</dbReference>
<evidence type="ECO:0000259" key="9">
    <source>
        <dbReference type="PROSITE" id="PS50039"/>
    </source>
</evidence>
<evidence type="ECO:0000313" key="10">
    <source>
        <dbReference type="EMBL" id="OLY78963.1"/>
    </source>
</evidence>
<dbReference type="InterPro" id="IPR008984">
    <property type="entry name" value="SMAD_FHA_dom_sf"/>
</dbReference>
<dbReference type="PANTHER" id="PTHR45881:SF1">
    <property type="entry name" value="FORK HEAD PROTEIN HOMOLOG 2"/>
    <property type="match status" value="1"/>
</dbReference>
<accession>A0A1R0GPY5</accession>
<keyword evidence="4" id="KW-0804">Transcription</keyword>
<dbReference type="CDD" id="cd00059">
    <property type="entry name" value="FH_FOX"/>
    <property type="match status" value="1"/>
</dbReference>
<dbReference type="FunFam" id="1.10.10.10:FF:000030">
    <property type="entry name" value="Forkhead box protein K2"/>
    <property type="match status" value="1"/>
</dbReference>
<dbReference type="EMBL" id="LSSL01005197">
    <property type="protein sequence ID" value="OLY78963.1"/>
    <property type="molecule type" value="Genomic_DNA"/>
</dbReference>
<evidence type="ECO:0000256" key="6">
    <source>
        <dbReference type="PROSITE-ProRule" id="PRU00089"/>
    </source>
</evidence>
<name>A0A1R0GPY5_9FUNG</name>
<dbReference type="STRING" id="133383.A0A1R0GPY5"/>
<dbReference type="GO" id="GO:0005634">
    <property type="term" value="C:nucleus"/>
    <property type="evidence" value="ECO:0007669"/>
    <property type="project" value="UniProtKB-SubCell"/>
</dbReference>
<dbReference type="InterPro" id="IPR018122">
    <property type="entry name" value="TF_fork_head_CS_1"/>
</dbReference>
<comment type="caution">
    <text evidence="10">The sequence shown here is derived from an EMBL/GenBank/DDBJ whole genome shotgun (WGS) entry which is preliminary data.</text>
</comment>
<evidence type="ECO:0000256" key="7">
    <source>
        <dbReference type="SAM" id="MobiDB-lite"/>
    </source>
</evidence>
<dbReference type="PROSITE" id="PS00658">
    <property type="entry name" value="FORK_HEAD_2"/>
    <property type="match status" value="1"/>
</dbReference>
<dbReference type="SUPFAM" id="SSF49879">
    <property type="entry name" value="SMAD/FHA domain"/>
    <property type="match status" value="1"/>
</dbReference>
<dbReference type="GO" id="GO:0000981">
    <property type="term" value="F:DNA-binding transcription factor activity, RNA polymerase II-specific"/>
    <property type="evidence" value="ECO:0007669"/>
    <property type="project" value="TreeGrafter"/>
</dbReference>
<evidence type="ECO:0000259" key="8">
    <source>
        <dbReference type="PROSITE" id="PS50006"/>
    </source>
</evidence>
<dbReference type="InterPro" id="IPR001766">
    <property type="entry name" value="Fork_head_dom"/>
</dbReference>
<keyword evidence="11" id="KW-1185">Reference proteome</keyword>
<feature type="domain" description="Fork-head" evidence="9">
    <location>
        <begin position="369"/>
        <end position="463"/>
    </location>
</feature>
<gene>
    <name evidence="10" type="ORF">AYI68_g6976</name>
</gene>
<evidence type="ECO:0000256" key="1">
    <source>
        <dbReference type="ARBA" id="ARBA00004123"/>
    </source>
</evidence>
<dbReference type="GO" id="GO:0000978">
    <property type="term" value="F:RNA polymerase II cis-regulatory region sequence-specific DNA binding"/>
    <property type="evidence" value="ECO:0007669"/>
    <property type="project" value="TreeGrafter"/>
</dbReference>
<dbReference type="CDD" id="cd22701">
    <property type="entry name" value="FHA_FKH1-like"/>
    <property type="match status" value="1"/>
</dbReference>
<dbReference type="OrthoDB" id="5954824at2759"/>
<dbReference type="PROSITE" id="PS50039">
    <property type="entry name" value="FORK_HEAD_3"/>
    <property type="match status" value="1"/>
</dbReference>
<sequence length="463" mass="53420">MDQTLEIQRDSTDDYTDFVSSTHFKQLDSGFYLQKFPNYEAFQDSFSNNSNDISQHYDPQIEKISANSFPTPFYQPLDNPRFYHSISNLYNYDCNYFNPDLAYAKLEGLNFSYYIRSLSTTIGRSTSSFKRADVCLDDVKTISRIHNKINYSFINHQFELEVLGKNGCFFNSIYLKRGSIVPLHHRSIIKIGNSEFAFLLPKVSLISDSEVLTPIMGDEIYIEDSYEYNGFCNMNSITPQRLSITKIPTSTSTGVYSENSDSFYSSTDPSNLIASPTKQIDENSFSKKSKSKISDIDDDRNLKSIKEDKKNMETKKLKTKSNKRLKCISSENEEENLPHKKKSISTENSSTANFDKKDCSNSTHNPSTKPPYSYASLISEAILSNHQHKLTLSEIYNFIQTKYEYYKHVQNGWQNSIRHNLSLNKAFIKVSRSKDEPGKGAYWTIDDEYKTNFTKNIYKKMKI</sequence>
<comment type="subcellular location">
    <subcellularLocation>
        <location evidence="1 6">Nucleus</location>
    </subcellularLocation>
</comment>
<keyword evidence="3 6" id="KW-0238">DNA-binding</keyword>
<feature type="compositionally biased region" description="Basic residues" evidence="7">
    <location>
        <begin position="317"/>
        <end position="326"/>
    </location>
</feature>
<dbReference type="Proteomes" id="UP000187455">
    <property type="component" value="Unassembled WGS sequence"/>
</dbReference>
<dbReference type="PROSITE" id="PS00657">
    <property type="entry name" value="FORK_HEAD_1"/>
    <property type="match status" value="1"/>
</dbReference>
<dbReference type="InterPro" id="IPR000253">
    <property type="entry name" value="FHA_dom"/>
</dbReference>
<dbReference type="SMART" id="SM00339">
    <property type="entry name" value="FH"/>
    <property type="match status" value="1"/>
</dbReference>
<dbReference type="Pfam" id="PF00250">
    <property type="entry name" value="Forkhead"/>
    <property type="match status" value="1"/>
</dbReference>
<feature type="DNA-binding region" description="Fork-head" evidence="6">
    <location>
        <begin position="369"/>
        <end position="463"/>
    </location>
</feature>
<dbReference type="InterPro" id="IPR036390">
    <property type="entry name" value="WH_DNA-bd_sf"/>
</dbReference>
<dbReference type="PANTHER" id="PTHR45881">
    <property type="entry name" value="CHECKPOINT SUPPRESSOR 1-LIKE, ISOFORM A-RELATED"/>
    <property type="match status" value="1"/>
</dbReference>
<keyword evidence="2" id="KW-0805">Transcription regulation</keyword>
<evidence type="ECO:0000256" key="3">
    <source>
        <dbReference type="ARBA" id="ARBA00023125"/>
    </source>
</evidence>